<dbReference type="AlphaFoldDB" id="A0A6N8I0G2"/>
<feature type="domain" description="MobA/VirD2-like nuclease" evidence="1">
    <location>
        <begin position="27"/>
        <end position="162"/>
    </location>
</feature>
<evidence type="ECO:0000313" key="2">
    <source>
        <dbReference type="EMBL" id="MVB11439.1"/>
    </source>
</evidence>
<keyword evidence="3" id="KW-1185">Reference proteome</keyword>
<dbReference type="RefSeq" id="WP_156990665.1">
    <property type="nucleotide sequence ID" value="NZ_VWXL01000058.1"/>
</dbReference>
<organism evidence="2 3">
    <name type="scientific">Caproicibacter fermentans</name>
    <dbReference type="NCBI Taxonomy" id="2576756"/>
    <lineage>
        <taxon>Bacteria</taxon>
        <taxon>Bacillati</taxon>
        <taxon>Bacillota</taxon>
        <taxon>Clostridia</taxon>
        <taxon>Eubacteriales</taxon>
        <taxon>Acutalibacteraceae</taxon>
        <taxon>Caproicibacter</taxon>
    </lineage>
</organism>
<dbReference type="OrthoDB" id="9763513at2"/>
<accession>A0A6N8I0G2</accession>
<dbReference type="EMBL" id="VWXL01000058">
    <property type="protein sequence ID" value="MVB11439.1"/>
    <property type="molecule type" value="Genomic_DNA"/>
</dbReference>
<dbReference type="InterPro" id="IPR005094">
    <property type="entry name" value="Endonuclease_MobA/VirD2"/>
</dbReference>
<name>A0A6N8I0G2_9FIRM</name>
<evidence type="ECO:0000313" key="3">
    <source>
        <dbReference type="Proteomes" id="UP000469440"/>
    </source>
</evidence>
<protein>
    <submittedName>
        <fullName evidence="2">Relaxase/Mobilization nuclease domain protein</fullName>
    </submittedName>
</protein>
<proteinExistence type="predicted"/>
<dbReference type="Proteomes" id="UP000469440">
    <property type="component" value="Unassembled WGS sequence"/>
</dbReference>
<evidence type="ECO:0000259" key="1">
    <source>
        <dbReference type="Pfam" id="PF03432"/>
    </source>
</evidence>
<comment type="caution">
    <text evidence="2">The sequence shown here is derived from an EMBL/GenBank/DDBJ whole genome shotgun (WGS) entry which is preliminary data.</text>
</comment>
<reference evidence="2 3" key="1">
    <citation type="submission" date="2019-09" db="EMBL/GenBank/DDBJ databases">
        <title>Genome sequence of Clostridium sp. EA1.</title>
        <authorList>
            <person name="Poehlein A."/>
            <person name="Bengelsdorf F.R."/>
            <person name="Daniel R."/>
        </authorList>
    </citation>
    <scope>NUCLEOTIDE SEQUENCE [LARGE SCALE GENOMIC DNA]</scope>
    <source>
        <strain evidence="2 3">EA1</strain>
    </source>
</reference>
<sequence>MATTRLMPLHTGKGRDVGTAISDIIDYAENPEKTDYGRLITGYECDSRTADAEFLFSKRQYAALTGRTRGADDVIAYHLRQSFAPGEVTPEEANRIGCELVKRFTNGNHAFIVCTHIDKHHIHNHIIWNSTSLDCTRKFRNFWGSTRAVRRLNDTLCIENGLSIVENPKRHGKSYNKWLGDQAKPSNRELLRVALDAALAQKPADFDALLKLLRVAGYEINVGKVPALRGKNQKRFIRLDTLGSGYSEAELRAVLSGEKAHTPRKKIIRPMPEKQVNLLVDIQAKLRAGKGIGYERWAKVFNLKQMAQTVNYLTEHNLLEYDALAAKTALATARYNELSAQIKAAETRLAEIAILKTQIINYAKTRDTYVAYRRAGYSKKFLVEHESDILLHKAAKKAFDELGVKKLPTVKSLQAEYVALLAEKKAAYADYRKARDEMKELLTVKTNVDHLLGPDRREAEKEKEHGQR</sequence>
<dbReference type="Pfam" id="PF03432">
    <property type="entry name" value="Relaxase"/>
    <property type="match status" value="1"/>
</dbReference>
<gene>
    <name evidence="2" type="ORF">CAFE_21540</name>
</gene>